<evidence type="ECO:0000313" key="3">
    <source>
        <dbReference type="Proteomes" id="UP000007798"/>
    </source>
</evidence>
<dbReference type="OrthoDB" id="7880675at2759"/>
<dbReference type="AlphaFoldDB" id="B4NIB6"/>
<evidence type="ECO:0000256" key="1">
    <source>
        <dbReference type="SAM" id="SignalP"/>
    </source>
</evidence>
<dbReference type="eggNOG" id="ENOG502T8X4">
    <property type="taxonomic scope" value="Eukaryota"/>
</dbReference>
<gene>
    <name evidence="2" type="primary">Dwil\GK13539</name>
    <name evidence="2" type="ORF">Dwil_GK13539</name>
</gene>
<feature type="signal peptide" evidence="1">
    <location>
        <begin position="1"/>
        <end position="23"/>
    </location>
</feature>
<dbReference type="OMA" id="AWVWQPC"/>
<sequence length="107" mass="12370">MQQQVLVRLLLYCLCLWLPNVRGQCIDTYEPGCQQNVELGFPQRHCIDPTKYWICHSLGNQAKADLKSCAPNTGFDQDINTCIPWIIWRWQPCVEPPSRPIGWHGCD</sequence>
<dbReference type="PhylomeDB" id="B4NIB6"/>
<evidence type="ECO:0000313" key="2">
    <source>
        <dbReference type="EMBL" id="EDW83698.1"/>
    </source>
</evidence>
<dbReference type="HOGENOM" id="CLU_132266_2_0_1"/>
<proteinExistence type="predicted"/>
<dbReference type="InterPro" id="IPR036508">
    <property type="entry name" value="Chitin-bd_dom_sf"/>
</dbReference>
<keyword evidence="1" id="KW-0732">Signal</keyword>
<dbReference type="PANTHER" id="PTHR20987:SF0">
    <property type="entry name" value="CHITIN-BINDING TYPE-2 DOMAIN-CONTAINING PROTEIN-RELATED"/>
    <property type="match status" value="1"/>
</dbReference>
<feature type="chain" id="PRO_5002819837" description="Chitin-binding type-2 domain-containing protein" evidence="1">
    <location>
        <begin position="24"/>
        <end position="107"/>
    </location>
</feature>
<evidence type="ECO:0008006" key="4">
    <source>
        <dbReference type="Google" id="ProtNLM"/>
    </source>
</evidence>
<dbReference type="SUPFAM" id="SSF57625">
    <property type="entry name" value="Invertebrate chitin-binding proteins"/>
    <property type="match status" value="1"/>
</dbReference>
<dbReference type="GO" id="GO:0008061">
    <property type="term" value="F:chitin binding"/>
    <property type="evidence" value="ECO:0007669"/>
    <property type="project" value="InterPro"/>
</dbReference>
<dbReference type="EMBL" id="CH964272">
    <property type="protein sequence ID" value="EDW83698.1"/>
    <property type="molecule type" value="Genomic_DNA"/>
</dbReference>
<reference evidence="2 3" key="1">
    <citation type="journal article" date="2007" name="Nature">
        <title>Evolution of genes and genomes on the Drosophila phylogeny.</title>
        <authorList>
            <consortium name="Drosophila 12 Genomes Consortium"/>
            <person name="Clark A.G."/>
            <person name="Eisen M.B."/>
            <person name="Smith D.R."/>
            <person name="Bergman C.M."/>
            <person name="Oliver B."/>
            <person name="Markow T.A."/>
            <person name="Kaufman T.C."/>
            <person name="Kellis M."/>
            <person name="Gelbart W."/>
            <person name="Iyer V.N."/>
            <person name="Pollard D.A."/>
            <person name="Sackton T.B."/>
            <person name="Larracuente A.M."/>
            <person name="Singh N.D."/>
            <person name="Abad J.P."/>
            <person name="Abt D.N."/>
            <person name="Adryan B."/>
            <person name="Aguade M."/>
            <person name="Akashi H."/>
            <person name="Anderson W.W."/>
            <person name="Aquadro C.F."/>
            <person name="Ardell D.H."/>
            <person name="Arguello R."/>
            <person name="Artieri C.G."/>
            <person name="Barbash D.A."/>
            <person name="Barker D."/>
            <person name="Barsanti P."/>
            <person name="Batterham P."/>
            <person name="Batzoglou S."/>
            <person name="Begun D."/>
            <person name="Bhutkar A."/>
            <person name="Blanco E."/>
            <person name="Bosak S.A."/>
            <person name="Bradley R.K."/>
            <person name="Brand A.D."/>
            <person name="Brent M.R."/>
            <person name="Brooks A.N."/>
            <person name="Brown R.H."/>
            <person name="Butlin R.K."/>
            <person name="Caggese C."/>
            <person name="Calvi B.R."/>
            <person name="Bernardo de Carvalho A."/>
            <person name="Caspi A."/>
            <person name="Castrezana S."/>
            <person name="Celniker S.E."/>
            <person name="Chang J.L."/>
            <person name="Chapple C."/>
            <person name="Chatterji S."/>
            <person name="Chinwalla A."/>
            <person name="Civetta A."/>
            <person name="Clifton S.W."/>
            <person name="Comeron J.M."/>
            <person name="Costello J.C."/>
            <person name="Coyne J.A."/>
            <person name="Daub J."/>
            <person name="David R.G."/>
            <person name="Delcher A.L."/>
            <person name="Delehaunty K."/>
            <person name="Do C.B."/>
            <person name="Ebling H."/>
            <person name="Edwards K."/>
            <person name="Eickbush T."/>
            <person name="Evans J.D."/>
            <person name="Filipski A."/>
            <person name="Findeiss S."/>
            <person name="Freyhult E."/>
            <person name="Fulton L."/>
            <person name="Fulton R."/>
            <person name="Garcia A.C."/>
            <person name="Gardiner A."/>
            <person name="Garfield D.A."/>
            <person name="Garvin B.E."/>
            <person name="Gibson G."/>
            <person name="Gilbert D."/>
            <person name="Gnerre S."/>
            <person name="Godfrey J."/>
            <person name="Good R."/>
            <person name="Gotea V."/>
            <person name="Gravely B."/>
            <person name="Greenberg A.J."/>
            <person name="Griffiths-Jones S."/>
            <person name="Gross S."/>
            <person name="Guigo R."/>
            <person name="Gustafson E.A."/>
            <person name="Haerty W."/>
            <person name="Hahn M.W."/>
            <person name="Halligan D.L."/>
            <person name="Halpern A.L."/>
            <person name="Halter G.M."/>
            <person name="Han M.V."/>
            <person name="Heger A."/>
            <person name="Hillier L."/>
            <person name="Hinrichs A.S."/>
            <person name="Holmes I."/>
            <person name="Hoskins R.A."/>
            <person name="Hubisz M.J."/>
            <person name="Hultmark D."/>
            <person name="Huntley M.A."/>
            <person name="Jaffe D.B."/>
            <person name="Jagadeeshan S."/>
            <person name="Jeck W.R."/>
            <person name="Johnson J."/>
            <person name="Jones C.D."/>
            <person name="Jordan W.C."/>
            <person name="Karpen G.H."/>
            <person name="Kataoka E."/>
            <person name="Keightley P.D."/>
            <person name="Kheradpour P."/>
            <person name="Kirkness E.F."/>
            <person name="Koerich L.B."/>
            <person name="Kristiansen K."/>
            <person name="Kudrna D."/>
            <person name="Kulathinal R.J."/>
            <person name="Kumar S."/>
            <person name="Kwok R."/>
            <person name="Lander E."/>
            <person name="Langley C.H."/>
            <person name="Lapoint R."/>
            <person name="Lazzaro B.P."/>
            <person name="Lee S.J."/>
            <person name="Levesque L."/>
            <person name="Li R."/>
            <person name="Lin C.F."/>
            <person name="Lin M.F."/>
            <person name="Lindblad-Toh K."/>
            <person name="Llopart A."/>
            <person name="Long M."/>
            <person name="Low L."/>
            <person name="Lozovsky E."/>
            <person name="Lu J."/>
            <person name="Luo M."/>
            <person name="Machado C.A."/>
            <person name="Makalowski W."/>
            <person name="Marzo M."/>
            <person name="Matsuda M."/>
            <person name="Matzkin L."/>
            <person name="McAllister B."/>
            <person name="McBride C.S."/>
            <person name="McKernan B."/>
            <person name="McKernan K."/>
            <person name="Mendez-Lago M."/>
            <person name="Minx P."/>
            <person name="Mollenhauer M.U."/>
            <person name="Montooth K."/>
            <person name="Mount S.M."/>
            <person name="Mu X."/>
            <person name="Myers E."/>
            <person name="Negre B."/>
            <person name="Newfeld S."/>
            <person name="Nielsen R."/>
            <person name="Noor M.A."/>
            <person name="O'Grady P."/>
            <person name="Pachter L."/>
            <person name="Papaceit M."/>
            <person name="Parisi M.J."/>
            <person name="Parisi M."/>
            <person name="Parts L."/>
            <person name="Pedersen J.S."/>
            <person name="Pesole G."/>
            <person name="Phillippy A.M."/>
            <person name="Ponting C.P."/>
            <person name="Pop M."/>
            <person name="Porcelli D."/>
            <person name="Powell J.R."/>
            <person name="Prohaska S."/>
            <person name="Pruitt K."/>
            <person name="Puig M."/>
            <person name="Quesneville H."/>
            <person name="Ram K.R."/>
            <person name="Rand D."/>
            <person name="Rasmussen M.D."/>
            <person name="Reed L.K."/>
            <person name="Reenan R."/>
            <person name="Reily A."/>
            <person name="Remington K.A."/>
            <person name="Rieger T.T."/>
            <person name="Ritchie M.G."/>
            <person name="Robin C."/>
            <person name="Rogers Y.H."/>
            <person name="Rohde C."/>
            <person name="Rozas J."/>
            <person name="Rubenfield M.J."/>
            <person name="Ruiz A."/>
            <person name="Russo S."/>
            <person name="Salzberg S.L."/>
            <person name="Sanchez-Gracia A."/>
            <person name="Saranga D.J."/>
            <person name="Sato H."/>
            <person name="Schaeffer S.W."/>
            <person name="Schatz M.C."/>
            <person name="Schlenke T."/>
            <person name="Schwartz R."/>
            <person name="Segarra C."/>
            <person name="Singh R.S."/>
            <person name="Sirot L."/>
            <person name="Sirota M."/>
            <person name="Sisneros N.B."/>
            <person name="Smith C.D."/>
            <person name="Smith T.F."/>
            <person name="Spieth J."/>
            <person name="Stage D.E."/>
            <person name="Stark A."/>
            <person name="Stephan W."/>
            <person name="Strausberg R.L."/>
            <person name="Strempel S."/>
            <person name="Sturgill D."/>
            <person name="Sutton G."/>
            <person name="Sutton G.G."/>
            <person name="Tao W."/>
            <person name="Teichmann S."/>
            <person name="Tobari Y.N."/>
            <person name="Tomimura Y."/>
            <person name="Tsolas J.M."/>
            <person name="Valente V.L."/>
            <person name="Venter E."/>
            <person name="Venter J.C."/>
            <person name="Vicario S."/>
            <person name="Vieira F.G."/>
            <person name="Vilella A.J."/>
            <person name="Villasante A."/>
            <person name="Walenz B."/>
            <person name="Wang J."/>
            <person name="Wasserman M."/>
            <person name="Watts T."/>
            <person name="Wilson D."/>
            <person name="Wilson R.K."/>
            <person name="Wing R.A."/>
            <person name="Wolfner M.F."/>
            <person name="Wong A."/>
            <person name="Wong G.K."/>
            <person name="Wu C.I."/>
            <person name="Wu G."/>
            <person name="Yamamoto D."/>
            <person name="Yang H.P."/>
            <person name="Yang S.P."/>
            <person name="Yorke J.A."/>
            <person name="Yoshida K."/>
            <person name="Zdobnov E."/>
            <person name="Zhang P."/>
            <person name="Zhang Y."/>
            <person name="Zimin A.V."/>
            <person name="Baldwin J."/>
            <person name="Abdouelleil A."/>
            <person name="Abdulkadir J."/>
            <person name="Abebe A."/>
            <person name="Abera B."/>
            <person name="Abreu J."/>
            <person name="Acer S.C."/>
            <person name="Aftuck L."/>
            <person name="Alexander A."/>
            <person name="An P."/>
            <person name="Anderson E."/>
            <person name="Anderson S."/>
            <person name="Arachi H."/>
            <person name="Azer M."/>
            <person name="Bachantsang P."/>
            <person name="Barry A."/>
            <person name="Bayul T."/>
            <person name="Berlin A."/>
            <person name="Bessette D."/>
            <person name="Bloom T."/>
            <person name="Blye J."/>
            <person name="Boguslavskiy L."/>
            <person name="Bonnet C."/>
            <person name="Boukhgalter B."/>
            <person name="Bourzgui I."/>
            <person name="Brown A."/>
            <person name="Cahill P."/>
            <person name="Channer S."/>
            <person name="Cheshatsang Y."/>
            <person name="Chuda L."/>
            <person name="Citroen M."/>
            <person name="Collymore A."/>
            <person name="Cooke P."/>
            <person name="Costello M."/>
            <person name="D'Aco K."/>
            <person name="Daza R."/>
            <person name="De Haan G."/>
            <person name="DeGray S."/>
            <person name="DeMaso C."/>
            <person name="Dhargay N."/>
            <person name="Dooley K."/>
            <person name="Dooley E."/>
            <person name="Doricent M."/>
            <person name="Dorje P."/>
            <person name="Dorjee K."/>
            <person name="Dupes A."/>
            <person name="Elong R."/>
            <person name="Falk J."/>
            <person name="Farina A."/>
            <person name="Faro S."/>
            <person name="Ferguson D."/>
            <person name="Fisher S."/>
            <person name="Foley C.D."/>
            <person name="Franke A."/>
            <person name="Friedrich D."/>
            <person name="Gadbois L."/>
            <person name="Gearin G."/>
            <person name="Gearin C.R."/>
            <person name="Giannoukos G."/>
            <person name="Goode T."/>
            <person name="Graham J."/>
            <person name="Grandbois E."/>
            <person name="Grewal S."/>
            <person name="Gyaltsen K."/>
            <person name="Hafez N."/>
            <person name="Hagos B."/>
            <person name="Hall J."/>
            <person name="Henson C."/>
            <person name="Hollinger A."/>
            <person name="Honan T."/>
            <person name="Huard M.D."/>
            <person name="Hughes L."/>
            <person name="Hurhula B."/>
            <person name="Husby M.E."/>
            <person name="Kamat A."/>
            <person name="Kanga B."/>
            <person name="Kashin S."/>
            <person name="Khazanovich D."/>
            <person name="Kisner P."/>
            <person name="Lance K."/>
            <person name="Lara M."/>
            <person name="Lee W."/>
            <person name="Lennon N."/>
            <person name="Letendre F."/>
            <person name="LeVine R."/>
            <person name="Lipovsky A."/>
            <person name="Liu X."/>
            <person name="Liu J."/>
            <person name="Liu S."/>
            <person name="Lokyitsang T."/>
            <person name="Lokyitsang Y."/>
            <person name="Lubonja R."/>
            <person name="Lui A."/>
            <person name="MacDonald P."/>
            <person name="Magnisalis V."/>
            <person name="Maru K."/>
            <person name="Matthews C."/>
            <person name="McCusker W."/>
            <person name="McDonough S."/>
            <person name="Mehta T."/>
            <person name="Meldrim J."/>
            <person name="Meneus L."/>
            <person name="Mihai O."/>
            <person name="Mihalev A."/>
            <person name="Mihova T."/>
            <person name="Mittelman R."/>
            <person name="Mlenga V."/>
            <person name="Montmayeur A."/>
            <person name="Mulrain L."/>
            <person name="Navidi A."/>
            <person name="Naylor J."/>
            <person name="Negash T."/>
            <person name="Nguyen T."/>
            <person name="Nguyen N."/>
            <person name="Nicol R."/>
            <person name="Norbu C."/>
            <person name="Norbu N."/>
            <person name="Novod N."/>
            <person name="O'Neill B."/>
            <person name="Osman S."/>
            <person name="Markiewicz E."/>
            <person name="Oyono O.L."/>
            <person name="Patti C."/>
            <person name="Phunkhang P."/>
            <person name="Pierre F."/>
            <person name="Priest M."/>
            <person name="Raghuraman S."/>
            <person name="Rege F."/>
            <person name="Reyes R."/>
            <person name="Rise C."/>
            <person name="Rogov P."/>
            <person name="Ross K."/>
            <person name="Ryan E."/>
            <person name="Settipalli S."/>
            <person name="Shea T."/>
            <person name="Sherpa N."/>
            <person name="Shi L."/>
            <person name="Shih D."/>
            <person name="Sparrow T."/>
            <person name="Spaulding J."/>
            <person name="Stalker J."/>
            <person name="Stange-Thomann N."/>
            <person name="Stavropoulos S."/>
            <person name="Stone C."/>
            <person name="Strader C."/>
            <person name="Tesfaye S."/>
            <person name="Thomson T."/>
            <person name="Thoulutsang Y."/>
            <person name="Thoulutsang D."/>
            <person name="Topham K."/>
            <person name="Topping I."/>
            <person name="Tsamla T."/>
            <person name="Vassiliev H."/>
            <person name="Vo A."/>
            <person name="Wangchuk T."/>
            <person name="Wangdi T."/>
            <person name="Weiand M."/>
            <person name="Wilkinson J."/>
            <person name="Wilson A."/>
            <person name="Yadav S."/>
            <person name="Young G."/>
            <person name="Yu Q."/>
            <person name="Zembek L."/>
            <person name="Zhong D."/>
            <person name="Zimmer A."/>
            <person name="Zwirko Z."/>
            <person name="Jaffe D.B."/>
            <person name="Alvarez P."/>
            <person name="Brockman W."/>
            <person name="Butler J."/>
            <person name="Chin C."/>
            <person name="Gnerre S."/>
            <person name="Grabherr M."/>
            <person name="Kleber M."/>
            <person name="Mauceli E."/>
            <person name="MacCallum I."/>
        </authorList>
    </citation>
    <scope>NUCLEOTIDE SEQUENCE [LARGE SCALE GENOMIC DNA]</scope>
    <source>
        <strain evidence="3">Tucson 14030-0811.24</strain>
    </source>
</reference>
<dbReference type="PANTHER" id="PTHR20987">
    <property type="entry name" value="CHITIN-BINDING TYPE-2 DOMAIN-CONTAINING PROTEIN-RELATED"/>
    <property type="match status" value="1"/>
</dbReference>
<dbReference type="Proteomes" id="UP000007798">
    <property type="component" value="Unassembled WGS sequence"/>
</dbReference>
<protein>
    <recommendedName>
        <fullName evidence="4">Chitin-binding type-2 domain-containing protein</fullName>
    </recommendedName>
</protein>
<accession>B4NIB6</accession>
<keyword evidence="3" id="KW-1185">Reference proteome</keyword>
<organism evidence="2 3">
    <name type="scientific">Drosophila willistoni</name>
    <name type="common">Fruit fly</name>
    <dbReference type="NCBI Taxonomy" id="7260"/>
    <lineage>
        <taxon>Eukaryota</taxon>
        <taxon>Metazoa</taxon>
        <taxon>Ecdysozoa</taxon>
        <taxon>Arthropoda</taxon>
        <taxon>Hexapoda</taxon>
        <taxon>Insecta</taxon>
        <taxon>Pterygota</taxon>
        <taxon>Neoptera</taxon>
        <taxon>Endopterygota</taxon>
        <taxon>Diptera</taxon>
        <taxon>Brachycera</taxon>
        <taxon>Muscomorpha</taxon>
        <taxon>Ephydroidea</taxon>
        <taxon>Drosophilidae</taxon>
        <taxon>Drosophila</taxon>
        <taxon>Sophophora</taxon>
    </lineage>
</organism>
<dbReference type="InParanoid" id="B4NIB6"/>
<dbReference type="FunCoup" id="B4NIB6">
    <property type="interactions" value="1"/>
</dbReference>
<name>B4NIB6_DROWI</name>